<proteinExistence type="predicted"/>
<accession>A0A2W7NK96</accession>
<evidence type="ECO:0008006" key="4">
    <source>
        <dbReference type="Google" id="ProtNLM"/>
    </source>
</evidence>
<keyword evidence="3" id="KW-1185">Reference proteome</keyword>
<keyword evidence="1" id="KW-0175">Coiled coil</keyword>
<dbReference type="Proteomes" id="UP000249239">
    <property type="component" value="Unassembled WGS sequence"/>
</dbReference>
<organism evidence="2 3">
    <name type="scientific">Breznakibacter xylanolyticus</name>
    <dbReference type="NCBI Taxonomy" id="990"/>
    <lineage>
        <taxon>Bacteria</taxon>
        <taxon>Pseudomonadati</taxon>
        <taxon>Bacteroidota</taxon>
        <taxon>Bacteroidia</taxon>
        <taxon>Marinilabiliales</taxon>
        <taxon>Marinilabiliaceae</taxon>
        <taxon>Breznakibacter</taxon>
    </lineage>
</organism>
<name>A0A2W7NK96_9BACT</name>
<dbReference type="RefSeq" id="WP_146260600.1">
    <property type="nucleotide sequence ID" value="NZ_QKZK01000002.1"/>
</dbReference>
<comment type="caution">
    <text evidence="2">The sequence shown here is derived from an EMBL/GenBank/DDBJ whole genome shotgun (WGS) entry which is preliminary data.</text>
</comment>
<sequence>MVDSNKELVHNLELKIDRLMQRYQALKQEHLMLQRNHESLNGQLAEALSQKTELQGRYDSLKLAKTIELTQVDAHEAKLKINQMVREIDKCIALLNR</sequence>
<dbReference type="EMBL" id="QKZK01000002">
    <property type="protein sequence ID" value="PZX20280.1"/>
    <property type="molecule type" value="Genomic_DNA"/>
</dbReference>
<gene>
    <name evidence="2" type="ORF">LX69_00277</name>
</gene>
<evidence type="ECO:0000313" key="3">
    <source>
        <dbReference type="Proteomes" id="UP000249239"/>
    </source>
</evidence>
<dbReference type="AlphaFoldDB" id="A0A2W7NK96"/>
<reference evidence="2 3" key="1">
    <citation type="submission" date="2018-06" db="EMBL/GenBank/DDBJ databases">
        <title>Genomic Encyclopedia of Archaeal and Bacterial Type Strains, Phase II (KMG-II): from individual species to whole genera.</title>
        <authorList>
            <person name="Goeker M."/>
        </authorList>
    </citation>
    <scope>NUCLEOTIDE SEQUENCE [LARGE SCALE GENOMIC DNA]</scope>
    <source>
        <strain evidence="2 3">DSM 6779</strain>
    </source>
</reference>
<feature type="coiled-coil region" evidence="1">
    <location>
        <begin position="2"/>
        <end position="64"/>
    </location>
</feature>
<protein>
    <recommendedName>
        <fullName evidence="4">Cell division protein ZapB</fullName>
    </recommendedName>
</protein>
<dbReference type="OrthoDB" id="1467932at2"/>
<evidence type="ECO:0000313" key="2">
    <source>
        <dbReference type="EMBL" id="PZX20280.1"/>
    </source>
</evidence>
<evidence type="ECO:0000256" key="1">
    <source>
        <dbReference type="SAM" id="Coils"/>
    </source>
</evidence>